<dbReference type="GeneID" id="89987127"/>
<evidence type="ECO:0000256" key="3">
    <source>
        <dbReference type="SAM" id="MobiDB-lite"/>
    </source>
</evidence>
<dbReference type="InterPro" id="IPR013918">
    <property type="entry name" value="Nucleotide_exch_fac_Fes1"/>
</dbReference>
<keyword evidence="2" id="KW-0677">Repeat</keyword>
<feature type="domain" description="Nucleotide exchange factor Fes1" evidence="4">
    <location>
        <begin position="5"/>
        <end position="139"/>
    </location>
</feature>
<feature type="region of interest" description="Disordered" evidence="3">
    <location>
        <begin position="30"/>
        <end position="78"/>
    </location>
</feature>
<feature type="region of interest" description="Disordered" evidence="3">
    <location>
        <begin position="333"/>
        <end position="359"/>
    </location>
</feature>
<keyword evidence="6" id="KW-1185">Reference proteome</keyword>
<dbReference type="SUPFAM" id="SSF48371">
    <property type="entry name" value="ARM repeat"/>
    <property type="match status" value="1"/>
</dbReference>
<dbReference type="Proteomes" id="UP001432216">
    <property type="component" value="Chromosome 1"/>
</dbReference>
<evidence type="ECO:0000313" key="5">
    <source>
        <dbReference type="EMBL" id="WVO19075.1"/>
    </source>
</evidence>
<evidence type="ECO:0000256" key="2">
    <source>
        <dbReference type="ARBA" id="ARBA00022737"/>
    </source>
</evidence>
<dbReference type="InterPro" id="IPR011989">
    <property type="entry name" value="ARM-like"/>
</dbReference>
<dbReference type="PANTHER" id="PTHR19316">
    <property type="entry name" value="PROTEIN FOLDING REGULATOR"/>
    <property type="match status" value="1"/>
</dbReference>
<protein>
    <submittedName>
        <fullName evidence="5">Hsp70-like protein</fullName>
    </submittedName>
</protein>
<dbReference type="Pfam" id="PF08609">
    <property type="entry name" value="Fes1"/>
    <property type="match status" value="1"/>
</dbReference>
<evidence type="ECO:0000313" key="6">
    <source>
        <dbReference type="Proteomes" id="UP001432216"/>
    </source>
</evidence>
<dbReference type="Gene3D" id="1.25.10.10">
    <property type="entry name" value="Leucine-rich Repeat Variant"/>
    <property type="match status" value="1"/>
</dbReference>
<sequence>MPDINELLRWSIANSTAPNADTSEELQIRFNPNSTQSGTSTLHASDSGLPDVSPASTPGPATPKDGSSLPLPPGAEVAGAKREDLTSEMLDLILGKGDSITMKEKMAFAIDESNSVEDRVEALDDFEMLIELIDNANNMPILKLWDPLLSLLSSPHPEIVAHTCWIIGTAIQNNIKAQAAFYIHETFSRILDIIYPASSTSSYPSSVRAKATYALSAALKHWPLASYALHTSSSSENGYSTLKRGVNDPEAIVRRKMAFLVGTLAMQSGERYEGEIPSEGLKREGVFTALVEGLKQGVDDVEYEENAMRTLVRAHQKGGLTASEKSDVKTIWEKWGKQGRQERGLDGEDGEEVSDALSA</sequence>
<feature type="compositionally biased region" description="Basic and acidic residues" evidence="3">
    <location>
        <begin position="333"/>
        <end position="346"/>
    </location>
</feature>
<feature type="compositionally biased region" description="Acidic residues" evidence="3">
    <location>
        <begin position="347"/>
        <end position="359"/>
    </location>
</feature>
<reference evidence="5 6" key="1">
    <citation type="submission" date="2024-01" db="EMBL/GenBank/DDBJ databases">
        <title>Comparative genomics of Cryptococcus and Kwoniella reveals pathogenesis evolution and contrasting modes of karyotype evolution via chromosome fusion or intercentromeric recombination.</title>
        <authorList>
            <person name="Coelho M.A."/>
            <person name="David-Palma M."/>
            <person name="Shea T."/>
            <person name="Bowers K."/>
            <person name="McGinley-Smith S."/>
            <person name="Mohammad A.W."/>
            <person name="Gnirke A."/>
            <person name="Yurkov A.M."/>
            <person name="Nowrousian M."/>
            <person name="Sun S."/>
            <person name="Cuomo C.A."/>
            <person name="Heitman J."/>
        </authorList>
    </citation>
    <scope>NUCLEOTIDE SEQUENCE [LARGE SCALE GENOMIC DNA]</scope>
    <source>
        <strain evidence="5 6">7685027</strain>
    </source>
</reference>
<comment type="similarity">
    <text evidence="1">Belongs to the FES1 family.</text>
</comment>
<dbReference type="RefSeq" id="XP_064718315.1">
    <property type="nucleotide sequence ID" value="XM_064862243.1"/>
</dbReference>
<dbReference type="InterPro" id="IPR050693">
    <property type="entry name" value="Hsp70_NEF-Inhibitors"/>
</dbReference>
<evidence type="ECO:0000259" key="4">
    <source>
        <dbReference type="Pfam" id="PF08609"/>
    </source>
</evidence>
<accession>A0ABZ2AKL4</accession>
<evidence type="ECO:0000256" key="1">
    <source>
        <dbReference type="ARBA" id="ARBA00011045"/>
    </source>
</evidence>
<dbReference type="EMBL" id="CP143806">
    <property type="protein sequence ID" value="WVO19075.1"/>
    <property type="molecule type" value="Genomic_DNA"/>
</dbReference>
<gene>
    <name evidence="5" type="ORF">IAS62_000351</name>
</gene>
<name>A0ABZ2AKL4_9TREE</name>
<feature type="compositionally biased region" description="Polar residues" evidence="3">
    <location>
        <begin position="30"/>
        <end position="44"/>
    </location>
</feature>
<proteinExistence type="inferred from homology"/>
<dbReference type="PANTHER" id="PTHR19316:SF18">
    <property type="entry name" value="HSP70-BINDING PROTEIN 1"/>
    <property type="match status" value="1"/>
</dbReference>
<dbReference type="InterPro" id="IPR016024">
    <property type="entry name" value="ARM-type_fold"/>
</dbReference>
<organism evidence="5 6">
    <name type="scientific">Cryptococcus decagattii</name>
    <dbReference type="NCBI Taxonomy" id="1859122"/>
    <lineage>
        <taxon>Eukaryota</taxon>
        <taxon>Fungi</taxon>
        <taxon>Dikarya</taxon>
        <taxon>Basidiomycota</taxon>
        <taxon>Agaricomycotina</taxon>
        <taxon>Tremellomycetes</taxon>
        <taxon>Tremellales</taxon>
        <taxon>Cryptococcaceae</taxon>
        <taxon>Cryptococcus</taxon>
        <taxon>Cryptococcus gattii species complex</taxon>
    </lineage>
</organism>